<dbReference type="CDD" id="cd11615">
    <property type="entry name" value="SAF_NeuB_like"/>
    <property type="match status" value="1"/>
</dbReference>
<dbReference type="InterPro" id="IPR013132">
    <property type="entry name" value="PseI/NeuA/B-like_N"/>
</dbReference>
<dbReference type="PROSITE" id="PS50844">
    <property type="entry name" value="AFP_LIKE"/>
    <property type="match status" value="1"/>
</dbReference>
<dbReference type="EMBL" id="DSRP01000758">
    <property type="protein sequence ID" value="HGG93448.1"/>
    <property type="molecule type" value="Genomic_DNA"/>
</dbReference>
<name>A0A7C4EJC2_9BACT</name>
<evidence type="ECO:0000259" key="1">
    <source>
        <dbReference type="PROSITE" id="PS50844"/>
    </source>
</evidence>
<gene>
    <name evidence="2" type="ORF">ENR59_10935</name>
</gene>
<dbReference type="InterPro" id="IPR006190">
    <property type="entry name" value="SAF_AFP_Neu5Ac"/>
</dbReference>
<dbReference type="PANTHER" id="PTHR42966:SF1">
    <property type="entry name" value="SIALIC ACID SYNTHASE"/>
    <property type="match status" value="1"/>
</dbReference>
<dbReference type="InterPro" id="IPR013785">
    <property type="entry name" value="Aldolase_TIM"/>
</dbReference>
<dbReference type="PANTHER" id="PTHR42966">
    <property type="entry name" value="N-ACETYLNEURAMINATE SYNTHASE"/>
    <property type="match status" value="1"/>
</dbReference>
<dbReference type="InterPro" id="IPR013974">
    <property type="entry name" value="SAF"/>
</dbReference>
<dbReference type="Pfam" id="PF08666">
    <property type="entry name" value="SAF"/>
    <property type="match status" value="1"/>
</dbReference>
<comment type="caution">
    <text evidence="2">The sequence shown here is derived from an EMBL/GenBank/DDBJ whole genome shotgun (WGS) entry which is preliminary data.</text>
</comment>
<dbReference type="Gene3D" id="3.20.20.70">
    <property type="entry name" value="Aldolase class I"/>
    <property type="match status" value="1"/>
</dbReference>
<evidence type="ECO:0000313" key="2">
    <source>
        <dbReference type="EMBL" id="HGG93448.1"/>
    </source>
</evidence>
<organism evidence="2">
    <name type="scientific">Fundidesulfovibrio putealis</name>
    <dbReference type="NCBI Taxonomy" id="270496"/>
    <lineage>
        <taxon>Bacteria</taxon>
        <taxon>Pseudomonadati</taxon>
        <taxon>Thermodesulfobacteriota</taxon>
        <taxon>Desulfovibrionia</taxon>
        <taxon>Desulfovibrionales</taxon>
        <taxon>Desulfovibrionaceae</taxon>
        <taxon>Fundidesulfovibrio</taxon>
    </lineage>
</organism>
<dbReference type="GO" id="GO:0047444">
    <property type="term" value="F:N-acylneuraminate-9-phosphate synthase activity"/>
    <property type="evidence" value="ECO:0007669"/>
    <property type="project" value="TreeGrafter"/>
</dbReference>
<proteinExistence type="predicted"/>
<feature type="domain" description="AFP-like" evidence="1">
    <location>
        <begin position="293"/>
        <end position="352"/>
    </location>
</feature>
<dbReference type="AlphaFoldDB" id="A0A7C4EJC2"/>
<sequence>MDRRLVIDGRVIDDDADCYVIAEVGHNHQGSLETARQLISQAAACGADAVKLQKRSNRTLFTRELFDKPYEHRNSFGETYGQHREFLEFGREEFLALREHAATCGITLFATAFDVESADFLAELDMPAYKIASADVTNPPLISHVASLGKPVILSTGGALMRDVERAYETIAAINPQVAVLQCTSGYPSEWEELDLRVIATYRERFPRAVAGLSAHDSGIAMALVAYTLGARIVEKHFTLNRAMRGTDHAFSLEPVGLRKMVRDLRRARLALGSAEKRQHGSERAPMAKMVKTMVAARDLPAGHVLTPGDLAARCCGRPGLPPTRQEELLGRALARPVAADAPVTLEDLADHSAERPAP</sequence>
<dbReference type="InterPro" id="IPR036732">
    <property type="entry name" value="AFP_Neu5c_C_sf"/>
</dbReference>
<dbReference type="Pfam" id="PF03102">
    <property type="entry name" value="NeuB"/>
    <property type="match status" value="1"/>
</dbReference>
<dbReference type="SMART" id="SM00858">
    <property type="entry name" value="SAF"/>
    <property type="match status" value="1"/>
</dbReference>
<dbReference type="GO" id="GO:0016051">
    <property type="term" value="P:carbohydrate biosynthetic process"/>
    <property type="evidence" value="ECO:0007669"/>
    <property type="project" value="InterPro"/>
</dbReference>
<dbReference type="SUPFAM" id="SSF51569">
    <property type="entry name" value="Aldolase"/>
    <property type="match status" value="1"/>
</dbReference>
<accession>A0A7C4EJC2</accession>
<dbReference type="InterPro" id="IPR057736">
    <property type="entry name" value="SAF_PseI/NeuA/NeuB"/>
</dbReference>
<protein>
    <submittedName>
        <fullName evidence="2">N-acetylneuraminate synthase</fullName>
    </submittedName>
</protein>
<dbReference type="InterPro" id="IPR051690">
    <property type="entry name" value="PseI-like"/>
</dbReference>
<reference evidence="2" key="1">
    <citation type="journal article" date="2020" name="mSystems">
        <title>Genome- and Community-Level Interaction Insights into Carbon Utilization and Element Cycling Functions of Hydrothermarchaeota in Hydrothermal Sediment.</title>
        <authorList>
            <person name="Zhou Z."/>
            <person name="Liu Y."/>
            <person name="Xu W."/>
            <person name="Pan J."/>
            <person name="Luo Z.H."/>
            <person name="Li M."/>
        </authorList>
    </citation>
    <scope>NUCLEOTIDE SEQUENCE [LARGE SCALE GENOMIC DNA]</scope>
    <source>
        <strain evidence="2">SpSt-413</strain>
    </source>
</reference>
<dbReference type="Gene3D" id="3.90.1210.10">
    <property type="entry name" value="Antifreeze-like/N-acetylneuraminic acid synthase C-terminal domain"/>
    <property type="match status" value="1"/>
</dbReference>
<dbReference type="SUPFAM" id="SSF51269">
    <property type="entry name" value="AFP III-like domain"/>
    <property type="match status" value="1"/>
</dbReference>